<dbReference type="OrthoDB" id="2679825at2759"/>
<dbReference type="InterPro" id="IPR054208">
    <property type="entry name" value="DUF6914"/>
</dbReference>
<sequence>MPSGKNRLYVALYARGGKPKMPTLEDTYHWALITGPKHEDNREGWRFHAISTIKSDSTQGWQFEEMKTRLIATRMLLVRVCIGKIEKDDRVRSILRSVPIRDDTENWNCVYWVKEALQLLKADGRAIGTGELDWVLVRDTAMAYVKQKRDEHRFDGQVSMYGDRPPTYDLLEGREKIP</sequence>
<gene>
    <name evidence="1" type="ORF">EJ03DRAFT_280396</name>
</gene>
<dbReference type="Proteomes" id="UP000799436">
    <property type="component" value="Unassembled WGS sequence"/>
</dbReference>
<accession>A0A6G1KYZ8</accession>
<protein>
    <submittedName>
        <fullName evidence="1">Uncharacterized protein</fullName>
    </submittedName>
</protein>
<evidence type="ECO:0000313" key="2">
    <source>
        <dbReference type="Proteomes" id="UP000799436"/>
    </source>
</evidence>
<proteinExistence type="predicted"/>
<keyword evidence="2" id="KW-1185">Reference proteome</keyword>
<dbReference type="EMBL" id="ML995896">
    <property type="protein sequence ID" value="KAF2765264.1"/>
    <property type="molecule type" value="Genomic_DNA"/>
</dbReference>
<dbReference type="Pfam" id="PF21858">
    <property type="entry name" value="DUF6914"/>
    <property type="match status" value="1"/>
</dbReference>
<dbReference type="AlphaFoldDB" id="A0A6G1KYZ8"/>
<name>A0A6G1KYZ8_9PEZI</name>
<evidence type="ECO:0000313" key="1">
    <source>
        <dbReference type="EMBL" id="KAF2765264.1"/>
    </source>
</evidence>
<organism evidence="1 2">
    <name type="scientific">Teratosphaeria nubilosa</name>
    <dbReference type="NCBI Taxonomy" id="161662"/>
    <lineage>
        <taxon>Eukaryota</taxon>
        <taxon>Fungi</taxon>
        <taxon>Dikarya</taxon>
        <taxon>Ascomycota</taxon>
        <taxon>Pezizomycotina</taxon>
        <taxon>Dothideomycetes</taxon>
        <taxon>Dothideomycetidae</taxon>
        <taxon>Mycosphaerellales</taxon>
        <taxon>Teratosphaeriaceae</taxon>
        <taxon>Teratosphaeria</taxon>
    </lineage>
</organism>
<reference evidence="1" key="1">
    <citation type="journal article" date="2020" name="Stud. Mycol.">
        <title>101 Dothideomycetes genomes: a test case for predicting lifestyles and emergence of pathogens.</title>
        <authorList>
            <person name="Haridas S."/>
            <person name="Albert R."/>
            <person name="Binder M."/>
            <person name="Bloem J."/>
            <person name="Labutti K."/>
            <person name="Salamov A."/>
            <person name="Andreopoulos B."/>
            <person name="Baker S."/>
            <person name="Barry K."/>
            <person name="Bills G."/>
            <person name="Bluhm B."/>
            <person name="Cannon C."/>
            <person name="Castanera R."/>
            <person name="Culley D."/>
            <person name="Daum C."/>
            <person name="Ezra D."/>
            <person name="Gonzalez J."/>
            <person name="Henrissat B."/>
            <person name="Kuo A."/>
            <person name="Liang C."/>
            <person name="Lipzen A."/>
            <person name="Lutzoni F."/>
            <person name="Magnuson J."/>
            <person name="Mondo S."/>
            <person name="Nolan M."/>
            <person name="Ohm R."/>
            <person name="Pangilinan J."/>
            <person name="Park H.-J."/>
            <person name="Ramirez L."/>
            <person name="Alfaro M."/>
            <person name="Sun H."/>
            <person name="Tritt A."/>
            <person name="Yoshinaga Y."/>
            <person name="Zwiers L.-H."/>
            <person name="Turgeon B."/>
            <person name="Goodwin S."/>
            <person name="Spatafora J."/>
            <person name="Crous P."/>
            <person name="Grigoriev I."/>
        </authorList>
    </citation>
    <scope>NUCLEOTIDE SEQUENCE</scope>
    <source>
        <strain evidence="1">CBS 116005</strain>
    </source>
</reference>